<dbReference type="KEGG" id="smau:118312633"/>
<dbReference type="Proteomes" id="UP000694558">
    <property type="component" value="Chromosome 8"/>
</dbReference>
<feature type="compositionally biased region" description="Basic and acidic residues" evidence="3">
    <location>
        <begin position="339"/>
        <end position="349"/>
    </location>
</feature>
<feature type="region of interest" description="Disordered" evidence="3">
    <location>
        <begin position="381"/>
        <end position="474"/>
    </location>
</feature>
<feature type="compositionally biased region" description="Polar residues" evidence="3">
    <location>
        <begin position="439"/>
        <end position="448"/>
    </location>
</feature>
<gene>
    <name evidence="4" type="primary">palm3</name>
</gene>
<dbReference type="GO" id="GO:0016020">
    <property type="term" value="C:membrane"/>
    <property type="evidence" value="ECO:0007669"/>
    <property type="project" value="InterPro"/>
</dbReference>
<sequence>MIPQASTRDGGLYCSRMDETEKYQQRLEAIAEKRRQQDEEERARREMEDEKLRLQQLKRKSLRDQWLMEGAPLSPASPDGQGPRSPPWGSHAHEAENHIDKLQSDSQHLEEEKKEQMEDGQVQEAVEVAEAAAEMVQEVVVHNGEDNATALESTEDDVKINKSQRLDGTAVVLTNGGRDFNADIDHKASEQSIQSNTNGVLGAAEGDVSMKLEPVLSRCVSEADHVPDVNSNLEEEEGNLVMRAVCVMITDDGDDVPVDLGAEEDQQEAIQSDETPLPDQEAGKEDGETVEEIIKTETAPETFIQPEKSQATERTAEAKPETGDVDGDVKTNESVNGETKAEGMDKQSEDPPAIHLEGTTVASVPVYSEMQFVTVASEAEFEAAVSPEGAQGPATVSGQFQEVPLAEPQESQRTEAGLGEQEPLLSQAKAPDSQAEPAATNSPANTETHGPARASQGEEPEAPKRKTCQCCSVM</sequence>
<dbReference type="GO" id="GO:0008360">
    <property type="term" value="P:regulation of cell shape"/>
    <property type="evidence" value="ECO:0007669"/>
    <property type="project" value="InterPro"/>
</dbReference>
<dbReference type="PANTHER" id="PTHR47528">
    <property type="entry name" value="PARALEMMIN-3"/>
    <property type="match status" value="1"/>
</dbReference>
<feature type="compositionally biased region" description="Basic and acidic residues" evidence="3">
    <location>
        <begin position="29"/>
        <end position="53"/>
    </location>
</feature>
<dbReference type="InterPro" id="IPR024149">
    <property type="entry name" value="Paralemmin-3"/>
</dbReference>
<accession>A0A8D3AV60</accession>
<feature type="coiled-coil region" evidence="2">
    <location>
        <begin position="92"/>
        <end position="119"/>
    </location>
</feature>
<dbReference type="AlphaFoldDB" id="A0A8D3AV60"/>
<organism evidence="4 5">
    <name type="scientific">Scophthalmus maximus</name>
    <name type="common">Turbot</name>
    <name type="synonym">Psetta maxima</name>
    <dbReference type="NCBI Taxonomy" id="52904"/>
    <lineage>
        <taxon>Eukaryota</taxon>
        <taxon>Metazoa</taxon>
        <taxon>Chordata</taxon>
        <taxon>Craniata</taxon>
        <taxon>Vertebrata</taxon>
        <taxon>Euteleostomi</taxon>
        <taxon>Actinopterygii</taxon>
        <taxon>Neopterygii</taxon>
        <taxon>Teleostei</taxon>
        <taxon>Neoteleostei</taxon>
        <taxon>Acanthomorphata</taxon>
        <taxon>Carangaria</taxon>
        <taxon>Pleuronectiformes</taxon>
        <taxon>Pleuronectoidei</taxon>
        <taxon>Scophthalmidae</taxon>
        <taxon>Scophthalmus</taxon>
    </lineage>
</organism>
<dbReference type="CTD" id="342979"/>
<feature type="compositionally biased region" description="Basic and acidic residues" evidence="3">
    <location>
        <begin position="281"/>
        <end position="295"/>
    </location>
</feature>
<dbReference type="RefSeq" id="XP_035493302.1">
    <property type="nucleotide sequence ID" value="XM_035637409.2"/>
</dbReference>
<dbReference type="Ensembl" id="ENSSMAT00000024359.2">
    <property type="protein sequence ID" value="ENSSMAP00000024068.2"/>
    <property type="gene ID" value="ENSSMAG00000014707.2"/>
</dbReference>
<feature type="region of interest" description="Disordered" evidence="3">
    <location>
        <begin position="29"/>
        <end position="92"/>
    </location>
</feature>
<evidence type="ECO:0000256" key="1">
    <source>
        <dbReference type="ARBA" id="ARBA00023054"/>
    </source>
</evidence>
<reference evidence="4" key="2">
    <citation type="submission" date="2025-08" db="UniProtKB">
        <authorList>
            <consortium name="Ensembl"/>
        </authorList>
    </citation>
    <scope>IDENTIFICATION</scope>
</reference>
<feature type="compositionally biased region" description="Basic and acidic residues" evidence="3">
    <location>
        <begin position="310"/>
        <end position="331"/>
    </location>
</feature>
<evidence type="ECO:0000256" key="2">
    <source>
        <dbReference type="SAM" id="Coils"/>
    </source>
</evidence>
<dbReference type="InterPro" id="IPR004965">
    <property type="entry name" value="Paralemmin"/>
</dbReference>
<dbReference type="Pfam" id="PF03285">
    <property type="entry name" value="Paralemmin"/>
    <property type="match status" value="1"/>
</dbReference>
<evidence type="ECO:0000256" key="3">
    <source>
        <dbReference type="SAM" id="MobiDB-lite"/>
    </source>
</evidence>
<proteinExistence type="predicted"/>
<reference evidence="4" key="1">
    <citation type="submission" date="2023-05" db="EMBL/GenBank/DDBJ databases">
        <title>High-quality long-read genome of Scophthalmus maximus.</title>
        <authorList>
            <person name="Lien S."/>
            <person name="Martinez P."/>
        </authorList>
    </citation>
    <scope>NUCLEOTIDE SEQUENCE [LARGE SCALE GENOMIC DNA]</scope>
</reference>
<evidence type="ECO:0000313" key="4">
    <source>
        <dbReference type="Ensembl" id="ENSSMAP00000024068.2"/>
    </source>
</evidence>
<evidence type="ECO:0000313" key="5">
    <source>
        <dbReference type="Proteomes" id="UP000694558"/>
    </source>
</evidence>
<dbReference type="GeneID" id="118312633"/>
<feature type="region of interest" description="Disordered" evidence="3">
    <location>
        <begin position="265"/>
        <end position="364"/>
    </location>
</feature>
<evidence type="ECO:0008006" key="6">
    <source>
        <dbReference type="Google" id="ProtNLM"/>
    </source>
</evidence>
<dbReference type="GeneTree" id="ENSGT00390000009016"/>
<keyword evidence="1 2" id="KW-0175">Coiled coil</keyword>
<dbReference type="PANTHER" id="PTHR47528:SF1">
    <property type="entry name" value="PARALEMMIN-3"/>
    <property type="match status" value="1"/>
</dbReference>
<name>A0A8D3AV60_SCOMX</name>
<protein>
    <recommendedName>
        <fullName evidence="6">Paralemmin-3</fullName>
    </recommendedName>
</protein>
<dbReference type="OrthoDB" id="8942276at2759"/>